<reference evidence="2" key="1">
    <citation type="submission" date="2015-06" db="UniProtKB">
        <authorList>
            <consortium name="EnsemblPlants"/>
        </authorList>
    </citation>
    <scope>IDENTIFICATION</scope>
</reference>
<keyword evidence="3" id="KW-1185">Reference proteome</keyword>
<feature type="compositionally biased region" description="Acidic residues" evidence="1">
    <location>
        <begin position="1"/>
        <end position="10"/>
    </location>
</feature>
<feature type="region of interest" description="Disordered" evidence="1">
    <location>
        <begin position="1"/>
        <end position="31"/>
    </location>
</feature>
<proteinExistence type="predicted"/>
<dbReference type="Gramene" id="ORGLA10G0095300.1">
    <property type="protein sequence ID" value="ORGLA10G0095300.1"/>
    <property type="gene ID" value="ORGLA10G0095300"/>
</dbReference>
<evidence type="ECO:0000256" key="1">
    <source>
        <dbReference type="SAM" id="MobiDB-lite"/>
    </source>
</evidence>
<reference evidence="2 3" key="2">
    <citation type="submission" date="2018-04" db="EMBL/GenBank/DDBJ databases">
        <title>OglaRS2 (Oryza glaberrima Reference Sequence Version 2).</title>
        <authorList>
            <person name="Zhang J."/>
            <person name="Kudrna D."/>
            <person name="Lee S."/>
            <person name="Talag J."/>
            <person name="Rajasekar S."/>
            <person name="Wing R.A."/>
        </authorList>
    </citation>
    <scope>NUCLEOTIDE SEQUENCE [LARGE SCALE GENOMIC DNA]</scope>
    <source>
        <strain evidence="2 3">cv. IRGC 96717</strain>
    </source>
</reference>
<dbReference type="Proteomes" id="UP000007306">
    <property type="component" value="Chromosome 10"/>
</dbReference>
<evidence type="ECO:0008006" key="4">
    <source>
        <dbReference type="Google" id="ProtNLM"/>
    </source>
</evidence>
<accession>I1QUS0</accession>
<feature type="region of interest" description="Disordered" evidence="1">
    <location>
        <begin position="43"/>
        <end position="187"/>
    </location>
</feature>
<name>I1QUS0_ORYGL</name>
<feature type="compositionally biased region" description="Basic and acidic residues" evidence="1">
    <location>
        <begin position="78"/>
        <end position="95"/>
    </location>
</feature>
<protein>
    <recommendedName>
        <fullName evidence="4">DUF834 domain-containing protein</fullName>
    </recommendedName>
</protein>
<organism evidence="2 3">
    <name type="scientific">Oryza glaberrima</name>
    <name type="common">African rice</name>
    <dbReference type="NCBI Taxonomy" id="4538"/>
    <lineage>
        <taxon>Eukaryota</taxon>
        <taxon>Viridiplantae</taxon>
        <taxon>Streptophyta</taxon>
        <taxon>Embryophyta</taxon>
        <taxon>Tracheophyta</taxon>
        <taxon>Spermatophyta</taxon>
        <taxon>Magnoliopsida</taxon>
        <taxon>Liliopsida</taxon>
        <taxon>Poales</taxon>
        <taxon>Poaceae</taxon>
        <taxon>BOP clade</taxon>
        <taxon>Oryzoideae</taxon>
        <taxon>Oryzeae</taxon>
        <taxon>Oryzinae</taxon>
        <taxon>Oryza</taxon>
    </lineage>
</organism>
<dbReference type="EnsemblPlants" id="ORGLA10G0095300.1">
    <property type="protein sequence ID" value="ORGLA10G0095300.1"/>
    <property type="gene ID" value="ORGLA10G0095300"/>
</dbReference>
<dbReference type="AlphaFoldDB" id="I1QUS0"/>
<sequence>MAASDGDDDDEHRRGSGGGEARPRTTLPLRCRRWRRRRRLAHWHGRRGCRSGCRRDRRRGSADDGVPANPRAGRGGGRRCDVDEGDSDVDRRTDDEQQPAGDGAVAATPLDTGGNAPLVLSALNGGQPGEEEVAGTPRVVTARPAGTRERRQRRLEVAGGTGERGGRRGEAGRGGVATGELWKGLKR</sequence>
<evidence type="ECO:0000313" key="3">
    <source>
        <dbReference type="Proteomes" id="UP000007306"/>
    </source>
</evidence>
<dbReference type="HOGENOM" id="CLU_1449809_0_0_1"/>
<evidence type="ECO:0000313" key="2">
    <source>
        <dbReference type="EnsemblPlants" id="ORGLA10G0095300.1"/>
    </source>
</evidence>